<gene>
    <name evidence="2" type="ORF">PR048_021813</name>
</gene>
<protein>
    <submittedName>
        <fullName evidence="2">Uncharacterized protein</fullName>
    </submittedName>
</protein>
<keyword evidence="3" id="KW-1185">Reference proteome</keyword>
<proteinExistence type="predicted"/>
<evidence type="ECO:0000313" key="2">
    <source>
        <dbReference type="EMBL" id="KAJ8877359.1"/>
    </source>
</evidence>
<organism evidence="2 3">
    <name type="scientific">Dryococelus australis</name>
    <dbReference type="NCBI Taxonomy" id="614101"/>
    <lineage>
        <taxon>Eukaryota</taxon>
        <taxon>Metazoa</taxon>
        <taxon>Ecdysozoa</taxon>
        <taxon>Arthropoda</taxon>
        <taxon>Hexapoda</taxon>
        <taxon>Insecta</taxon>
        <taxon>Pterygota</taxon>
        <taxon>Neoptera</taxon>
        <taxon>Polyneoptera</taxon>
        <taxon>Phasmatodea</taxon>
        <taxon>Verophasmatodea</taxon>
        <taxon>Anareolatae</taxon>
        <taxon>Phasmatidae</taxon>
        <taxon>Eurycanthinae</taxon>
        <taxon>Dryococelus</taxon>
    </lineage>
</organism>
<sequence length="879" mass="97638">MGLLRGLRSALTHWDGSQRWGEGNGERRGGRERKRHLNRRWGHGGVIVGQLTSHHGEPSAHFIVNSLESGSRGINCQFELVRNVADVGVGQWASTRRYSPNNCSESLLRPRLQLEPLTPTWHEELSDYSRPIHNGLTENLDSVAGALAMHCTLLHKCRHVHGSYDTSEDADLITPVVGGASSSIGDWDYVRQVLHLHSQPCYSRLLHPSTTHCLLARLRIECTPPACRPSLVPRVVLAVDVRFIISRCPSGGVGTTAGCSRSNCVDRRLRENEQSTQVGVAVDISGSEIVWCLRPSHNLPLSFPHRMIMFENCCTRCSSTHYEGKKRVTAHRPRCVSHTNVTPGVSTRAHRNLGHGCSWLGYHPQSYHVVCVKVVHDKDNAHILPTRLSVLLEMFNNFPGRHDLQIFPNSTTMFGDASGMPQQQATILREAWWTRYGRQRAGPRLAARTSNGVSLFCFHSHNTPVVIMEWNGEILAALNTEILRVDEGEVRWVWSSVGMQGRRKREISEKTRKPAASSGTSPTCKNPGATPPGIEPNATQVGGEQSNHYTTAALRSHRKGMQEKIRVADGGLSRGTCIAIRERGTDTNNRLRARRSGRHLTPTRSAARPPKFAPVASSRYALSVFVGVILLSLLKKPTTRDAGLSAVFDESNLAECGGDVRYQTTADEVKRNEYVAATEYKGGGKGDPRENPPNSRIVRHDSHMRKSRSDQAGNRTGSDIVRGERSFRCIYTPEDVQLMREICRKPFIQEFTPRLPERLRREEAVVQQGCNTGERNCVQLQESNEATARDASYVINCTPPIPSTPPPRGKLGRPAPRLLTTSLSTIAPREPTQRAAIAYAFGTTVWRNDKCSFYSEQPKGTRRSVAEGHVDAARDGRKE</sequence>
<dbReference type="Proteomes" id="UP001159363">
    <property type="component" value="Chromosome 7"/>
</dbReference>
<feature type="compositionally biased region" description="Basic and acidic residues" evidence="1">
    <location>
        <begin position="864"/>
        <end position="879"/>
    </location>
</feature>
<feature type="region of interest" description="Disordered" evidence="1">
    <location>
        <begin position="501"/>
        <end position="545"/>
    </location>
</feature>
<comment type="caution">
    <text evidence="2">The sequence shown here is derived from an EMBL/GenBank/DDBJ whole genome shotgun (WGS) entry which is preliminary data.</text>
</comment>
<reference evidence="2 3" key="1">
    <citation type="submission" date="2023-02" db="EMBL/GenBank/DDBJ databases">
        <title>LHISI_Scaffold_Assembly.</title>
        <authorList>
            <person name="Stuart O.P."/>
            <person name="Cleave R."/>
            <person name="Magrath M.J.L."/>
            <person name="Mikheyev A.S."/>
        </authorList>
    </citation>
    <scope>NUCLEOTIDE SEQUENCE [LARGE SCALE GENOMIC DNA]</scope>
    <source>
        <strain evidence="2">Daus_M_001</strain>
        <tissue evidence="2">Leg muscle</tissue>
    </source>
</reference>
<accession>A0ABQ9GZ93</accession>
<evidence type="ECO:0000313" key="3">
    <source>
        <dbReference type="Proteomes" id="UP001159363"/>
    </source>
</evidence>
<feature type="region of interest" description="Disordered" evidence="1">
    <location>
        <begin position="679"/>
        <end position="718"/>
    </location>
</feature>
<name>A0ABQ9GZ93_9NEOP</name>
<dbReference type="EMBL" id="JARBHB010000008">
    <property type="protein sequence ID" value="KAJ8877359.1"/>
    <property type="molecule type" value="Genomic_DNA"/>
</dbReference>
<feature type="region of interest" description="Disordered" evidence="1">
    <location>
        <begin position="856"/>
        <end position="879"/>
    </location>
</feature>
<evidence type="ECO:0000256" key="1">
    <source>
        <dbReference type="SAM" id="MobiDB-lite"/>
    </source>
</evidence>